<sequence length="462" mass="51918">MPLRYCEAKSCSFPSVRGFTGRCMICCKFFCGSHFASAEHSCPNPHDDVNRYRYFDALIKARTSRLEDLLGQLDHKALAATASAARNGIPCSIPAFAPGAETAEIAKAQQGGQNFHLDIIFDDDVVWIARLKLANSPNVPPGEIQDYLFKSEVATMKFLATTEVLAPKIYDAKLRHDPTNKVGLSYMLLEKLPGKTLDWNGAPDEGRKKIAIQLAEIFIELQKFPFDQAGSIIDFEDGKATVGGYANRNFFTSPDGQSLGPFSSAKDAYEAIITHQLSLITNGEIGPLQVENYLLFRYLQEKLPEIVEKLGAHDRKFYLNHDDDKGDHLLVDDDWNITAILDWEWATLEPEPVAFASPCMLWPVNDFYAGKSKLAPEEIVLAAEYKKRGRTDMAEFIKSGRYWQRWQFMTVGMQEREEDLEGLIKGLVDVFGEGMEYVAWKKTMMEKLKDDDGLAILGRVTV</sequence>
<dbReference type="Pfam" id="PF01636">
    <property type="entry name" value="APH"/>
    <property type="match status" value="1"/>
</dbReference>
<name>A0A3N4HMP6_ASCIM</name>
<evidence type="ECO:0000259" key="1">
    <source>
        <dbReference type="Pfam" id="PF01636"/>
    </source>
</evidence>
<feature type="domain" description="Aminoglycoside phosphotransferase" evidence="1">
    <location>
        <begin position="150"/>
        <end position="348"/>
    </location>
</feature>
<accession>A0A3N4HMP6</accession>
<reference evidence="2 3" key="1">
    <citation type="journal article" date="2018" name="Nat. Ecol. Evol.">
        <title>Pezizomycetes genomes reveal the molecular basis of ectomycorrhizal truffle lifestyle.</title>
        <authorList>
            <person name="Murat C."/>
            <person name="Payen T."/>
            <person name="Noel B."/>
            <person name="Kuo A."/>
            <person name="Morin E."/>
            <person name="Chen J."/>
            <person name="Kohler A."/>
            <person name="Krizsan K."/>
            <person name="Balestrini R."/>
            <person name="Da Silva C."/>
            <person name="Montanini B."/>
            <person name="Hainaut M."/>
            <person name="Levati E."/>
            <person name="Barry K.W."/>
            <person name="Belfiori B."/>
            <person name="Cichocki N."/>
            <person name="Clum A."/>
            <person name="Dockter R.B."/>
            <person name="Fauchery L."/>
            <person name="Guy J."/>
            <person name="Iotti M."/>
            <person name="Le Tacon F."/>
            <person name="Lindquist E.A."/>
            <person name="Lipzen A."/>
            <person name="Malagnac F."/>
            <person name="Mello A."/>
            <person name="Molinier V."/>
            <person name="Miyauchi S."/>
            <person name="Poulain J."/>
            <person name="Riccioni C."/>
            <person name="Rubini A."/>
            <person name="Sitrit Y."/>
            <person name="Splivallo R."/>
            <person name="Traeger S."/>
            <person name="Wang M."/>
            <person name="Zifcakova L."/>
            <person name="Wipf D."/>
            <person name="Zambonelli A."/>
            <person name="Paolocci F."/>
            <person name="Nowrousian M."/>
            <person name="Ottonello S."/>
            <person name="Baldrian P."/>
            <person name="Spatafora J.W."/>
            <person name="Henrissat B."/>
            <person name="Nagy L.G."/>
            <person name="Aury J.M."/>
            <person name="Wincker P."/>
            <person name="Grigoriev I.V."/>
            <person name="Bonfante P."/>
            <person name="Martin F.M."/>
        </authorList>
    </citation>
    <scope>NUCLEOTIDE SEQUENCE [LARGE SCALE GENOMIC DNA]</scope>
    <source>
        <strain evidence="2 3">RN42</strain>
    </source>
</reference>
<dbReference type="InterPro" id="IPR051678">
    <property type="entry name" value="AGP_Transferase"/>
</dbReference>
<dbReference type="InterPro" id="IPR035896">
    <property type="entry name" value="AN1-like_Znf"/>
</dbReference>
<organism evidence="2 3">
    <name type="scientific">Ascobolus immersus RN42</name>
    <dbReference type="NCBI Taxonomy" id="1160509"/>
    <lineage>
        <taxon>Eukaryota</taxon>
        <taxon>Fungi</taxon>
        <taxon>Dikarya</taxon>
        <taxon>Ascomycota</taxon>
        <taxon>Pezizomycotina</taxon>
        <taxon>Pezizomycetes</taxon>
        <taxon>Pezizales</taxon>
        <taxon>Ascobolaceae</taxon>
        <taxon>Ascobolus</taxon>
    </lineage>
</organism>
<dbReference type="Proteomes" id="UP000275078">
    <property type="component" value="Unassembled WGS sequence"/>
</dbReference>
<dbReference type="PANTHER" id="PTHR21310:SF15">
    <property type="entry name" value="AMINOGLYCOSIDE PHOSPHOTRANSFERASE DOMAIN-CONTAINING PROTEIN"/>
    <property type="match status" value="1"/>
</dbReference>
<dbReference type="Gene3D" id="3.90.1200.10">
    <property type="match status" value="1"/>
</dbReference>
<dbReference type="OrthoDB" id="5327538at2759"/>
<dbReference type="SUPFAM" id="SSF118310">
    <property type="entry name" value="AN1-like Zinc finger"/>
    <property type="match status" value="1"/>
</dbReference>
<dbReference type="AlphaFoldDB" id="A0A3N4HMP6"/>
<gene>
    <name evidence="2" type="ORF">BJ508DRAFT_366588</name>
</gene>
<protein>
    <recommendedName>
        <fullName evidence="1">Aminoglycoside phosphotransferase domain-containing protein</fullName>
    </recommendedName>
</protein>
<dbReference type="PANTHER" id="PTHR21310">
    <property type="entry name" value="AMINOGLYCOSIDE PHOSPHOTRANSFERASE-RELATED-RELATED"/>
    <property type="match status" value="1"/>
</dbReference>
<dbReference type="SUPFAM" id="SSF56112">
    <property type="entry name" value="Protein kinase-like (PK-like)"/>
    <property type="match status" value="1"/>
</dbReference>
<dbReference type="STRING" id="1160509.A0A3N4HMP6"/>
<evidence type="ECO:0000313" key="2">
    <source>
        <dbReference type="EMBL" id="RPA73788.1"/>
    </source>
</evidence>
<evidence type="ECO:0000313" key="3">
    <source>
        <dbReference type="Proteomes" id="UP000275078"/>
    </source>
</evidence>
<dbReference type="InterPro" id="IPR011009">
    <property type="entry name" value="Kinase-like_dom_sf"/>
</dbReference>
<dbReference type="EMBL" id="ML119811">
    <property type="protein sequence ID" value="RPA73788.1"/>
    <property type="molecule type" value="Genomic_DNA"/>
</dbReference>
<keyword evidence="3" id="KW-1185">Reference proteome</keyword>
<proteinExistence type="predicted"/>
<dbReference type="InterPro" id="IPR002575">
    <property type="entry name" value="Aminoglycoside_PTrfase"/>
</dbReference>